<evidence type="ECO:0000256" key="1">
    <source>
        <dbReference type="ARBA" id="ARBA00005964"/>
    </source>
</evidence>
<evidence type="ECO:0000259" key="4">
    <source>
        <dbReference type="Pfam" id="PF00135"/>
    </source>
</evidence>
<name>A0A2R4CHX0_9BURK</name>
<dbReference type="SUPFAM" id="SSF53474">
    <property type="entry name" value="alpha/beta-Hydrolases"/>
    <property type="match status" value="1"/>
</dbReference>
<dbReference type="Pfam" id="PF00135">
    <property type="entry name" value="COesterase"/>
    <property type="match status" value="1"/>
</dbReference>
<organism evidence="5 6">
    <name type="scientific">Pseudoduganella armeniaca</name>
    <dbReference type="NCBI Taxonomy" id="2072590"/>
    <lineage>
        <taxon>Bacteria</taxon>
        <taxon>Pseudomonadati</taxon>
        <taxon>Pseudomonadota</taxon>
        <taxon>Betaproteobacteria</taxon>
        <taxon>Burkholderiales</taxon>
        <taxon>Oxalobacteraceae</taxon>
        <taxon>Telluria group</taxon>
        <taxon>Pseudoduganella</taxon>
    </lineage>
</organism>
<evidence type="ECO:0000313" key="5">
    <source>
        <dbReference type="EMBL" id="AVR99080.1"/>
    </source>
</evidence>
<comment type="similarity">
    <text evidence="1 3">Belongs to the type-B carboxylesterase/lipase family.</text>
</comment>
<keyword evidence="6" id="KW-1185">Reference proteome</keyword>
<dbReference type="GO" id="GO:0016787">
    <property type="term" value="F:hydrolase activity"/>
    <property type="evidence" value="ECO:0007669"/>
    <property type="project" value="UniProtKB-KW"/>
</dbReference>
<evidence type="ECO:0000313" key="6">
    <source>
        <dbReference type="Proteomes" id="UP000240505"/>
    </source>
</evidence>
<accession>A0A2R4CHX0</accession>
<evidence type="ECO:0000256" key="3">
    <source>
        <dbReference type="RuleBase" id="RU361235"/>
    </source>
</evidence>
<dbReference type="EC" id="3.1.1.-" evidence="3"/>
<dbReference type="AlphaFoldDB" id="A0A2R4CHX0"/>
<dbReference type="PANTHER" id="PTHR11559">
    <property type="entry name" value="CARBOXYLESTERASE"/>
    <property type="match status" value="1"/>
</dbReference>
<dbReference type="InterPro" id="IPR050309">
    <property type="entry name" value="Type-B_Carboxylest/Lipase"/>
</dbReference>
<dbReference type="InterPro" id="IPR029058">
    <property type="entry name" value="AB_hydrolase_fold"/>
</dbReference>
<dbReference type="PROSITE" id="PS00122">
    <property type="entry name" value="CARBOXYLESTERASE_B_1"/>
    <property type="match status" value="1"/>
</dbReference>
<dbReference type="InterPro" id="IPR002018">
    <property type="entry name" value="CarbesteraseB"/>
</dbReference>
<feature type="domain" description="Carboxylesterase type B" evidence="4">
    <location>
        <begin position="26"/>
        <end position="485"/>
    </location>
</feature>
<dbReference type="OrthoDB" id="9775851at2"/>
<feature type="signal peptide" evidence="3">
    <location>
        <begin position="1"/>
        <end position="19"/>
    </location>
</feature>
<dbReference type="Gene3D" id="3.40.50.1820">
    <property type="entry name" value="alpha/beta hydrolase"/>
    <property type="match status" value="1"/>
</dbReference>
<keyword evidence="3" id="KW-0732">Signal</keyword>
<evidence type="ECO:0000256" key="2">
    <source>
        <dbReference type="ARBA" id="ARBA00022801"/>
    </source>
</evidence>
<dbReference type="EMBL" id="CP028324">
    <property type="protein sequence ID" value="AVR99080.1"/>
    <property type="molecule type" value="Genomic_DNA"/>
</dbReference>
<sequence>MMKLLYATVLALAALPASAAALAAPTVLTVEGGAIEGTYADGVRVFKGVPFAAPPVGPLRWQAPQPVAPWAGIRPAKAFGPRAMQLPLFSDMVFRSPGIDEDCLYLNVWTPPVTSEKKLPVLVYFHGGGLAAGDGSEPRYDGAAMARQGIVALTVNYRLGVFGFLAHPELSGESAAHASGNYGLMDQAAALRWVQRNIAAFGGDPAQVTIAGESAGSYSVSAQMVNRQARGLFARAIGESGSVLGLQPPSLAEAEQQGAAFATAAGAASLAELRALPAAQLLEVAGRPGMPKWSIVTDGVVIDRAPLESYRRGLQARVPLLAGWNSQEMHAGALLGQAPATKESFAAALEKLYGEQAADAARAYDYDVLDAARDLASDRWIVYGTWKWIDLHRRVAPTYRYYFTRPRPGADGGAVHSGEIEYALGNLDGNKVYRWSDDDRRVAATMQAYFANFIRSGNPNGAGLAHWPTVDHPAPNVMRIDVTSAAFNPRDRARFEFHDRQHNELHD</sequence>
<dbReference type="InterPro" id="IPR019826">
    <property type="entry name" value="Carboxylesterase_B_AS"/>
</dbReference>
<dbReference type="Proteomes" id="UP000240505">
    <property type="component" value="Chromosome"/>
</dbReference>
<reference evidence="5 6" key="1">
    <citation type="submission" date="2018-03" db="EMBL/GenBank/DDBJ databases">
        <title>Massilia armeniaca sp. nov., isolated from desert soil.</title>
        <authorList>
            <person name="Huang H."/>
            <person name="Ren M."/>
        </authorList>
    </citation>
    <scope>NUCLEOTIDE SEQUENCE [LARGE SCALE GENOMIC DNA]</scope>
    <source>
        <strain evidence="5 6">ZMN-3</strain>
    </source>
</reference>
<protein>
    <recommendedName>
        <fullName evidence="3">Carboxylic ester hydrolase</fullName>
        <ecNumber evidence="3">3.1.1.-</ecNumber>
    </recommendedName>
</protein>
<feature type="chain" id="PRO_5015212775" description="Carboxylic ester hydrolase" evidence="3">
    <location>
        <begin position="20"/>
        <end position="507"/>
    </location>
</feature>
<gene>
    <name evidence="5" type="ORF">C9I28_07425</name>
</gene>
<keyword evidence="2 3" id="KW-0378">Hydrolase</keyword>
<dbReference type="PROSITE" id="PS00941">
    <property type="entry name" value="CARBOXYLESTERASE_B_2"/>
    <property type="match status" value="1"/>
</dbReference>
<dbReference type="InterPro" id="IPR019819">
    <property type="entry name" value="Carboxylesterase_B_CS"/>
</dbReference>
<dbReference type="KEGG" id="masz:C9I28_07425"/>
<proteinExistence type="inferred from homology"/>